<evidence type="ECO:0000256" key="2">
    <source>
        <dbReference type="ARBA" id="ARBA00005325"/>
    </source>
</evidence>
<dbReference type="AlphaFoldDB" id="A0A075FQ13"/>
<keyword evidence="12" id="KW-0812">Transmembrane</keyword>
<evidence type="ECO:0000256" key="1">
    <source>
        <dbReference type="ARBA" id="ARBA00004613"/>
    </source>
</evidence>
<sequence length="1257" mass="136821">MLSTSVMRSVVIALVMLVLSPFGGVVSGSSEPPEELRIDGEEIMPSYSRAVQLAFNRVSDLDSYSDEVLAQTDDWLIVTRVSIDMHMLTKARPSSSEAAPILSGAYIWTFEDSSEAVKRLESSLKAGEIESFSPMVEKQQQPRLTPNDTDFSSQWHLSNTGQTSGGVAGEDANVTTAWDTYTGSGVIISVIDDGLDHNHSDISPHYSPVYSYDWCDDDNDPSPSSWNGHGTAVAGVAAAVGDNSLDVTGVAFDATIAGSTLIACWAGDATEADALSYESDDIDIYTNSWGPADDGQTLEAPGPLTLAAFENDAYSGRDGLGNLITWAAGNGLGSDDNSNYDGYANSRFTIAVTAISHNGEQSYYAEPGANILVAAHSNGDGEGITTTDITGSGGYNSGNVTHSFGGTSSATPLAAGVIALMLEANENLTWRDVQHVLVNSARMNDPNDTSWTVNGGGHDISHKYGFGVVDAGAAVTVAENWFNVGEELNATYGPYSPATTIEDDSPEWTEFTTMVTDEFLLESVDVVVDISHDARGDLDIVLVSPSGTESWLADTRNDNGNDYSNWMFNTVRHWDESSLGTWTLKVRDTEVGNTGTLNSWELILHGVDIDYDHDDDGLSDENETLVYGTDPYDSDTDDDGLSDYDEVMVYGTDPLLIDSDLDGLSDSAEVTTTGTDPLDSDTDDDGLTDGAEINYWSSDPLVYDPDNDSDLFYHFNDCNDNDPLVNPGRPELLNGIDDNCDDFVDEGYNFTDRDNDGLKDWSEYHIHGTDHMDSDTDDDGLDDGEEVNIYSAMGSNPLVFDPDSDTDTWYWFEDCDDDDPDRSPGHIELLDDFDNDCDFLVDEDYWDLDSDNDGLTDYDEFHNITTDHLDGDTDDDGLPDGLEYNEYAALGADPLVHDEDSDSDGWYWFQDCDDEDFDRAPFKPETLDGKDNDCDDVIDEDFFSLDSDGDGLTDFDEYHNHTTNPELADSDSDGMSDGEEVTVTGSDPKAFNFDSDEDGFYDFEDCDDSVATINPDGTEAWNGRDDDCNEQVDEGLSRKNLVSTTPDFREVQDWDAVNESLILNIANIPDSVGATLSWNFGDYTLTANVSEDGKSVVILPIDCESGDTSLEVYLCGQGDSPQQASLTISESSETTQIVWDIDMEVWIPPPSLSERLLDIIFSPTGLAATLLVVVSLLGLVVLSIRRVSHNRRLEDAYKAYDIKSGEFSMSPEFQDYELPSAPDLSSMVGQQAAPVQLPSIPASPVDSEAIPEAPDLD</sequence>
<keyword evidence="6 10" id="KW-0378">Hydrolase</keyword>
<dbReference type="Pfam" id="PF01483">
    <property type="entry name" value="P_proprotein"/>
    <property type="match status" value="1"/>
</dbReference>
<dbReference type="EMBL" id="KF900343">
    <property type="protein sequence ID" value="AIE91591.1"/>
    <property type="molecule type" value="Genomic_DNA"/>
</dbReference>
<evidence type="ECO:0000256" key="3">
    <source>
        <dbReference type="ARBA" id="ARBA00022525"/>
    </source>
</evidence>
<dbReference type="GO" id="GO:0012505">
    <property type="term" value="C:endomembrane system"/>
    <property type="evidence" value="ECO:0007669"/>
    <property type="project" value="UniProtKB-ARBA"/>
</dbReference>
<proteinExistence type="inferred from homology"/>
<dbReference type="Pfam" id="PF18884">
    <property type="entry name" value="TSP3_bac"/>
    <property type="match status" value="6"/>
</dbReference>
<dbReference type="Gene3D" id="2.60.120.260">
    <property type="entry name" value="Galactose-binding domain-like"/>
    <property type="match status" value="1"/>
</dbReference>
<keyword evidence="7 10" id="KW-0720">Serine protease</keyword>
<reference evidence="14" key="1">
    <citation type="journal article" date="2014" name="Genome Biol. Evol.">
        <title>Pangenome evidence for extensive interdomain horizontal transfer affecting lineage core and shell genes in uncultured planktonic thaumarchaeota and euryarchaeota.</title>
        <authorList>
            <person name="Deschamps P."/>
            <person name="Zivanovic Y."/>
            <person name="Moreira D."/>
            <person name="Rodriguez-Valera F."/>
            <person name="Lopez-Garcia P."/>
        </authorList>
    </citation>
    <scope>NUCLEOTIDE SEQUENCE</scope>
</reference>
<evidence type="ECO:0000256" key="12">
    <source>
        <dbReference type="SAM" id="Phobius"/>
    </source>
</evidence>
<dbReference type="PROSITE" id="PS00136">
    <property type="entry name" value="SUBTILASE_ASP"/>
    <property type="match status" value="1"/>
</dbReference>
<dbReference type="InterPro" id="IPR023827">
    <property type="entry name" value="Peptidase_S8_Asp-AS"/>
</dbReference>
<name>A0A075FQ13_9EURY</name>
<evidence type="ECO:0000256" key="11">
    <source>
        <dbReference type="SAM" id="MobiDB-lite"/>
    </source>
</evidence>
<dbReference type="Pfam" id="PF11617">
    <property type="entry name" value="Cu-binding_MopE"/>
    <property type="match status" value="4"/>
</dbReference>
<evidence type="ECO:0000256" key="8">
    <source>
        <dbReference type="ARBA" id="ARBA00022837"/>
    </source>
</evidence>
<dbReference type="InterPro" id="IPR015500">
    <property type="entry name" value="Peptidase_S8_subtilisin-rel"/>
</dbReference>
<dbReference type="InterPro" id="IPR022398">
    <property type="entry name" value="Peptidase_S8_His-AS"/>
</dbReference>
<feature type="active site" description="Charge relay system" evidence="9 10">
    <location>
        <position position="192"/>
    </location>
</feature>
<evidence type="ECO:0000313" key="14">
    <source>
        <dbReference type="EMBL" id="AIE91591.1"/>
    </source>
</evidence>
<feature type="active site" description="Charge relay system" evidence="9 10">
    <location>
        <position position="408"/>
    </location>
</feature>
<dbReference type="InterPro" id="IPR021655">
    <property type="entry name" value="Put_metal-bd"/>
</dbReference>
<dbReference type="PRINTS" id="PR00723">
    <property type="entry name" value="SUBTILISIN"/>
</dbReference>
<dbReference type="PANTHER" id="PTHR42884:SF14">
    <property type="entry name" value="NEUROENDOCRINE CONVERTASE 1"/>
    <property type="match status" value="1"/>
</dbReference>
<keyword evidence="12" id="KW-1133">Transmembrane helix</keyword>
<evidence type="ECO:0000256" key="9">
    <source>
        <dbReference type="PIRSR" id="PIRSR615500-1"/>
    </source>
</evidence>
<feature type="domain" description="P/Homo B" evidence="13">
    <location>
        <begin position="484"/>
        <end position="610"/>
    </location>
</feature>
<feature type="region of interest" description="Disordered" evidence="11">
    <location>
        <begin position="960"/>
        <end position="986"/>
    </location>
</feature>
<dbReference type="Pfam" id="PF00082">
    <property type="entry name" value="Peptidase_S8"/>
    <property type="match status" value="1"/>
</dbReference>
<dbReference type="PROSITE" id="PS51892">
    <property type="entry name" value="SUBTILASE"/>
    <property type="match status" value="1"/>
</dbReference>
<dbReference type="InterPro" id="IPR023828">
    <property type="entry name" value="Peptidase_S8_Ser-AS"/>
</dbReference>
<dbReference type="InterPro" id="IPR002884">
    <property type="entry name" value="P_dom"/>
</dbReference>
<dbReference type="InterPro" id="IPR008979">
    <property type="entry name" value="Galactose-bd-like_sf"/>
</dbReference>
<dbReference type="SUPFAM" id="SSF49785">
    <property type="entry name" value="Galactose-binding domain-like"/>
    <property type="match status" value="1"/>
</dbReference>
<dbReference type="SUPFAM" id="SSF52743">
    <property type="entry name" value="Subtilisin-like"/>
    <property type="match status" value="1"/>
</dbReference>
<evidence type="ECO:0000259" key="13">
    <source>
        <dbReference type="PROSITE" id="PS51829"/>
    </source>
</evidence>
<keyword evidence="3" id="KW-0964">Secreted</keyword>
<accession>A0A075FQ13</accession>
<dbReference type="GO" id="GO:0004252">
    <property type="term" value="F:serine-type endopeptidase activity"/>
    <property type="evidence" value="ECO:0007669"/>
    <property type="project" value="UniProtKB-UniRule"/>
</dbReference>
<dbReference type="PROSITE" id="PS51829">
    <property type="entry name" value="P_HOMO_B"/>
    <property type="match status" value="1"/>
</dbReference>
<dbReference type="EC" id="3.4.21.61" evidence="14"/>
<keyword evidence="4 10" id="KW-0645">Protease</keyword>
<evidence type="ECO:0000256" key="6">
    <source>
        <dbReference type="ARBA" id="ARBA00022801"/>
    </source>
</evidence>
<feature type="region of interest" description="Disordered" evidence="11">
    <location>
        <begin position="1237"/>
        <end position="1257"/>
    </location>
</feature>
<comment type="similarity">
    <text evidence="2">Belongs to the peptidase S8 family. Furin subfamily.</text>
</comment>
<dbReference type="CDD" id="cd04059">
    <property type="entry name" value="Peptidases_S8_Protein_convertases_Kexins_Furin-like"/>
    <property type="match status" value="1"/>
</dbReference>
<evidence type="ECO:0000256" key="7">
    <source>
        <dbReference type="ARBA" id="ARBA00022825"/>
    </source>
</evidence>
<dbReference type="InterPro" id="IPR000209">
    <property type="entry name" value="Peptidase_S8/S53_dom"/>
</dbReference>
<feature type="compositionally biased region" description="Acidic residues" evidence="11">
    <location>
        <begin position="968"/>
        <end position="980"/>
    </location>
</feature>
<organism evidence="14">
    <name type="scientific">uncultured marine group II/III euryarchaeote AD1000_12_F09</name>
    <dbReference type="NCBI Taxonomy" id="1457727"/>
    <lineage>
        <taxon>Archaea</taxon>
        <taxon>Methanobacteriati</taxon>
        <taxon>Methanobacteriota</taxon>
        <taxon>environmental samples</taxon>
    </lineage>
</organism>
<dbReference type="GO" id="GO:0016485">
    <property type="term" value="P:protein processing"/>
    <property type="evidence" value="ECO:0007669"/>
    <property type="project" value="TreeGrafter"/>
</dbReference>
<keyword evidence="5" id="KW-0732">Signal</keyword>
<comment type="subcellular location">
    <subcellularLocation>
        <location evidence="1">Secreted</location>
    </subcellularLocation>
</comment>
<keyword evidence="12" id="KW-0472">Membrane</keyword>
<evidence type="ECO:0000256" key="4">
    <source>
        <dbReference type="ARBA" id="ARBA00022670"/>
    </source>
</evidence>
<dbReference type="PROSITE" id="PS00138">
    <property type="entry name" value="SUBTILASE_SER"/>
    <property type="match status" value="1"/>
</dbReference>
<dbReference type="InterPro" id="IPR034182">
    <property type="entry name" value="Kexin/furin"/>
</dbReference>
<protein>
    <submittedName>
        <fullName evidence="14">Subtilisin-like proprotein convertase</fullName>
        <ecNumber evidence="14">3.4.21.61</ecNumber>
    </submittedName>
</protein>
<feature type="transmembrane region" description="Helical" evidence="12">
    <location>
        <begin position="1159"/>
        <end position="1182"/>
    </location>
</feature>
<dbReference type="InterPro" id="IPR059100">
    <property type="entry name" value="TSP3_bac"/>
</dbReference>
<keyword evidence="8" id="KW-0106">Calcium</keyword>
<dbReference type="InterPro" id="IPR036852">
    <property type="entry name" value="Peptidase_S8/S53_dom_sf"/>
</dbReference>
<evidence type="ECO:0000256" key="10">
    <source>
        <dbReference type="PROSITE-ProRule" id="PRU01240"/>
    </source>
</evidence>
<dbReference type="PROSITE" id="PS00137">
    <property type="entry name" value="SUBTILASE_HIS"/>
    <property type="match status" value="1"/>
</dbReference>
<dbReference type="GO" id="GO:0016020">
    <property type="term" value="C:membrane"/>
    <property type="evidence" value="ECO:0007669"/>
    <property type="project" value="TreeGrafter"/>
</dbReference>
<dbReference type="PANTHER" id="PTHR42884">
    <property type="entry name" value="PROPROTEIN CONVERTASE SUBTILISIN/KEXIN-RELATED"/>
    <property type="match status" value="1"/>
</dbReference>
<feature type="active site" description="Charge relay system" evidence="9 10">
    <location>
        <position position="229"/>
    </location>
</feature>
<dbReference type="GO" id="GO:0005737">
    <property type="term" value="C:cytoplasm"/>
    <property type="evidence" value="ECO:0007669"/>
    <property type="project" value="UniProtKB-ARBA"/>
</dbReference>
<evidence type="ECO:0000256" key="5">
    <source>
        <dbReference type="ARBA" id="ARBA00022729"/>
    </source>
</evidence>
<dbReference type="Gene3D" id="3.40.50.200">
    <property type="entry name" value="Peptidase S8/S53 domain"/>
    <property type="match status" value="1"/>
</dbReference>